<evidence type="ECO:0000313" key="1">
    <source>
        <dbReference type="EMBL" id="KAL0370556.1"/>
    </source>
</evidence>
<comment type="caution">
    <text evidence="1">The sequence shown here is derived from an EMBL/GenBank/DDBJ whole genome shotgun (WGS) entry which is preliminary data.</text>
</comment>
<dbReference type="EMBL" id="JACGWK010000002">
    <property type="protein sequence ID" value="KAL0370556.1"/>
    <property type="molecule type" value="Genomic_DNA"/>
</dbReference>
<proteinExistence type="predicted"/>
<reference evidence="1" key="2">
    <citation type="journal article" date="2024" name="Plant">
        <title>Genomic evolution and insights into agronomic trait innovations of Sesamum species.</title>
        <authorList>
            <person name="Miao H."/>
            <person name="Wang L."/>
            <person name="Qu L."/>
            <person name="Liu H."/>
            <person name="Sun Y."/>
            <person name="Le M."/>
            <person name="Wang Q."/>
            <person name="Wei S."/>
            <person name="Zheng Y."/>
            <person name="Lin W."/>
            <person name="Duan Y."/>
            <person name="Cao H."/>
            <person name="Xiong S."/>
            <person name="Wang X."/>
            <person name="Wei L."/>
            <person name="Li C."/>
            <person name="Ma Q."/>
            <person name="Ju M."/>
            <person name="Zhao R."/>
            <person name="Li G."/>
            <person name="Mu C."/>
            <person name="Tian Q."/>
            <person name="Mei H."/>
            <person name="Zhang T."/>
            <person name="Gao T."/>
            <person name="Zhang H."/>
        </authorList>
    </citation>
    <scope>NUCLEOTIDE SEQUENCE</scope>
    <source>
        <strain evidence="1">G01</strain>
    </source>
</reference>
<reference evidence="1" key="1">
    <citation type="submission" date="2020-06" db="EMBL/GenBank/DDBJ databases">
        <authorList>
            <person name="Li T."/>
            <person name="Hu X."/>
            <person name="Zhang T."/>
            <person name="Song X."/>
            <person name="Zhang H."/>
            <person name="Dai N."/>
            <person name="Sheng W."/>
            <person name="Hou X."/>
            <person name="Wei L."/>
        </authorList>
    </citation>
    <scope>NUCLEOTIDE SEQUENCE</scope>
    <source>
        <strain evidence="1">G01</strain>
        <tissue evidence="1">Leaf</tissue>
    </source>
</reference>
<gene>
    <name evidence="1" type="ORF">Sangu_0373700</name>
</gene>
<organism evidence="1">
    <name type="scientific">Sesamum angustifolium</name>
    <dbReference type="NCBI Taxonomy" id="2727405"/>
    <lineage>
        <taxon>Eukaryota</taxon>
        <taxon>Viridiplantae</taxon>
        <taxon>Streptophyta</taxon>
        <taxon>Embryophyta</taxon>
        <taxon>Tracheophyta</taxon>
        <taxon>Spermatophyta</taxon>
        <taxon>Magnoliopsida</taxon>
        <taxon>eudicotyledons</taxon>
        <taxon>Gunneridae</taxon>
        <taxon>Pentapetalae</taxon>
        <taxon>asterids</taxon>
        <taxon>lamiids</taxon>
        <taxon>Lamiales</taxon>
        <taxon>Pedaliaceae</taxon>
        <taxon>Sesamum</taxon>
    </lineage>
</organism>
<sequence>MMKIPSQFLLPSLIFHPQAPPFEKIILRFDFFPDISKQRDCLDGLQSVRRHDTIAIGDTQLKIVDSRRLSKLETATSKKVRRPETANFDVAHEMCVHMAYDSPNIAKDSVDSADWDDVFCDS</sequence>
<name>A0AAW2QT85_9LAMI</name>
<dbReference type="AlphaFoldDB" id="A0AAW2QT85"/>
<protein>
    <submittedName>
        <fullName evidence="1">Uncharacterized protein</fullName>
    </submittedName>
</protein>
<accession>A0AAW2QT85</accession>